<evidence type="ECO:0000313" key="2">
    <source>
        <dbReference type="Proteomes" id="UP000593577"/>
    </source>
</evidence>
<comment type="caution">
    <text evidence="1">The sequence shown here is derived from an EMBL/GenBank/DDBJ whole genome shotgun (WGS) entry which is preliminary data.</text>
</comment>
<dbReference type="AlphaFoldDB" id="A0A7J8XJG6"/>
<sequence length="49" mass="5613">MERQSFCGYRIYVCTPKKEDDLKPYITKGNHHAAAVVNTPKKEEKEATS</sequence>
<dbReference type="Proteomes" id="UP000593577">
    <property type="component" value="Unassembled WGS sequence"/>
</dbReference>
<dbReference type="EMBL" id="JABFAA010000007">
    <property type="protein sequence ID" value="MBA0687435.1"/>
    <property type="molecule type" value="Genomic_DNA"/>
</dbReference>
<name>A0A7J8XJG6_GOSAI</name>
<keyword evidence="2" id="KW-1185">Reference proteome</keyword>
<evidence type="ECO:0000313" key="1">
    <source>
        <dbReference type="EMBL" id="MBA0687435.1"/>
    </source>
</evidence>
<accession>A0A7J8XJG6</accession>
<proteinExistence type="predicted"/>
<protein>
    <submittedName>
        <fullName evidence="1">Uncharacterized protein</fullName>
    </submittedName>
</protein>
<gene>
    <name evidence="1" type="ORF">Goari_014974</name>
</gene>
<reference evidence="1 2" key="1">
    <citation type="journal article" date="2019" name="Genome Biol. Evol.">
        <title>Insights into the evolution of the New World diploid cottons (Gossypium, subgenus Houzingenia) based on genome sequencing.</title>
        <authorList>
            <person name="Grover C.E."/>
            <person name="Arick M.A. 2nd"/>
            <person name="Thrash A."/>
            <person name="Conover J.L."/>
            <person name="Sanders W.S."/>
            <person name="Peterson D.G."/>
            <person name="Frelichowski J.E."/>
            <person name="Scheffler J.A."/>
            <person name="Scheffler B.E."/>
            <person name="Wendel J.F."/>
        </authorList>
    </citation>
    <scope>NUCLEOTIDE SEQUENCE [LARGE SCALE GENOMIC DNA]</scope>
    <source>
        <strain evidence="1">185</strain>
        <tissue evidence="1">Leaf</tissue>
    </source>
</reference>
<feature type="non-terminal residue" evidence="1">
    <location>
        <position position="49"/>
    </location>
</feature>
<organism evidence="1 2">
    <name type="scientific">Gossypium aridum</name>
    <name type="common">American cotton</name>
    <name type="synonym">Erioxylum aridum</name>
    <dbReference type="NCBI Taxonomy" id="34290"/>
    <lineage>
        <taxon>Eukaryota</taxon>
        <taxon>Viridiplantae</taxon>
        <taxon>Streptophyta</taxon>
        <taxon>Embryophyta</taxon>
        <taxon>Tracheophyta</taxon>
        <taxon>Spermatophyta</taxon>
        <taxon>Magnoliopsida</taxon>
        <taxon>eudicotyledons</taxon>
        <taxon>Gunneridae</taxon>
        <taxon>Pentapetalae</taxon>
        <taxon>rosids</taxon>
        <taxon>malvids</taxon>
        <taxon>Malvales</taxon>
        <taxon>Malvaceae</taxon>
        <taxon>Malvoideae</taxon>
        <taxon>Gossypium</taxon>
    </lineage>
</organism>